<proteinExistence type="predicted"/>
<evidence type="ECO:0000313" key="1">
    <source>
        <dbReference type="EMBL" id="WXB17313.1"/>
    </source>
</evidence>
<accession>A0ABZ2M2K1</accession>
<name>A0ABZ2M2K1_9BACT</name>
<dbReference type="EMBL" id="CP089984">
    <property type="protein sequence ID" value="WXB17313.1"/>
    <property type="molecule type" value="Genomic_DNA"/>
</dbReference>
<protein>
    <submittedName>
        <fullName evidence="1">Uncharacterized protein</fullName>
    </submittedName>
</protein>
<evidence type="ECO:0000313" key="2">
    <source>
        <dbReference type="Proteomes" id="UP001370348"/>
    </source>
</evidence>
<gene>
    <name evidence="1" type="ORF">LZC94_08520</name>
</gene>
<dbReference type="Proteomes" id="UP001370348">
    <property type="component" value="Chromosome"/>
</dbReference>
<sequence>MAVVDAGSGGVRVHPAEISKSTLPRTGAKTKNRFIVRATVLELQRCFASFRAQKENGTT</sequence>
<reference evidence="1 2" key="1">
    <citation type="submission" date="2021-12" db="EMBL/GenBank/DDBJ databases">
        <title>Discovery of the Pendulisporaceae a myxobacterial family with distinct sporulation behavior and unique specialized metabolism.</title>
        <authorList>
            <person name="Garcia R."/>
            <person name="Popoff A."/>
            <person name="Bader C.D."/>
            <person name="Loehr J."/>
            <person name="Walesch S."/>
            <person name="Walt C."/>
            <person name="Boldt J."/>
            <person name="Bunk B."/>
            <person name="Haeckl F.J.F.P.J."/>
            <person name="Gunesch A.P."/>
            <person name="Birkelbach J."/>
            <person name="Nuebel U."/>
            <person name="Pietschmann T."/>
            <person name="Bach T."/>
            <person name="Mueller R."/>
        </authorList>
    </citation>
    <scope>NUCLEOTIDE SEQUENCE [LARGE SCALE GENOMIC DNA]</scope>
    <source>
        <strain evidence="1 2">MSr11954</strain>
    </source>
</reference>
<organism evidence="1 2">
    <name type="scientific">Pendulispora albinea</name>
    <dbReference type="NCBI Taxonomy" id="2741071"/>
    <lineage>
        <taxon>Bacteria</taxon>
        <taxon>Pseudomonadati</taxon>
        <taxon>Myxococcota</taxon>
        <taxon>Myxococcia</taxon>
        <taxon>Myxococcales</taxon>
        <taxon>Sorangiineae</taxon>
        <taxon>Pendulisporaceae</taxon>
        <taxon>Pendulispora</taxon>
    </lineage>
</organism>
<dbReference type="RefSeq" id="WP_394826943.1">
    <property type="nucleotide sequence ID" value="NZ_CP089984.1"/>
</dbReference>
<keyword evidence="2" id="KW-1185">Reference proteome</keyword>